<evidence type="ECO:0000256" key="2">
    <source>
        <dbReference type="ARBA" id="ARBA00022737"/>
    </source>
</evidence>
<protein>
    <recommendedName>
        <fullName evidence="6">LIM zinc-binding domain-containing protein</fullName>
    </recommendedName>
</protein>
<dbReference type="RefSeq" id="XP_013756027.1">
    <property type="nucleotide sequence ID" value="XM_013900573.1"/>
</dbReference>
<evidence type="ECO:0000313" key="7">
    <source>
        <dbReference type="EMBL" id="KNC51632.1"/>
    </source>
</evidence>
<dbReference type="PROSITE" id="PS00478">
    <property type="entry name" value="LIM_DOMAIN_1"/>
    <property type="match status" value="1"/>
</dbReference>
<keyword evidence="4 5" id="KW-0440">LIM domain</keyword>
<evidence type="ECO:0000313" key="8">
    <source>
        <dbReference type="Proteomes" id="UP000054408"/>
    </source>
</evidence>
<dbReference type="STRING" id="461836.A0A0L0DH46"/>
<dbReference type="PANTHER" id="PTHR24207:SF2">
    <property type="entry name" value="ZYX102 PROTEIN"/>
    <property type="match status" value="1"/>
</dbReference>
<dbReference type="CDD" id="cd08368">
    <property type="entry name" value="LIM"/>
    <property type="match status" value="1"/>
</dbReference>
<proteinExistence type="predicted"/>
<dbReference type="SMART" id="SM00132">
    <property type="entry name" value="LIM"/>
    <property type="match status" value="2"/>
</dbReference>
<feature type="domain" description="LIM zinc-binding" evidence="6">
    <location>
        <begin position="61"/>
        <end position="121"/>
    </location>
</feature>
<evidence type="ECO:0000259" key="6">
    <source>
        <dbReference type="PROSITE" id="PS50023"/>
    </source>
</evidence>
<organism evidence="7 8">
    <name type="scientific">Thecamonas trahens ATCC 50062</name>
    <dbReference type="NCBI Taxonomy" id="461836"/>
    <lineage>
        <taxon>Eukaryota</taxon>
        <taxon>Apusozoa</taxon>
        <taxon>Apusomonadida</taxon>
        <taxon>Apusomonadidae</taxon>
        <taxon>Thecamonas</taxon>
    </lineage>
</organism>
<dbReference type="AlphaFoldDB" id="A0A0L0DH46"/>
<feature type="domain" description="LIM zinc-binding" evidence="6">
    <location>
        <begin position="128"/>
        <end position="193"/>
    </location>
</feature>
<evidence type="ECO:0000256" key="1">
    <source>
        <dbReference type="ARBA" id="ARBA00022723"/>
    </source>
</evidence>
<dbReference type="Pfam" id="PF00412">
    <property type="entry name" value="LIM"/>
    <property type="match status" value="2"/>
</dbReference>
<keyword evidence="2" id="KW-0677">Repeat</keyword>
<evidence type="ECO:0000256" key="4">
    <source>
        <dbReference type="ARBA" id="ARBA00023038"/>
    </source>
</evidence>
<dbReference type="PANTHER" id="PTHR24207">
    <property type="entry name" value="ZYX102 PROTEIN"/>
    <property type="match status" value="1"/>
</dbReference>
<dbReference type="OrthoDB" id="1112565at2759"/>
<name>A0A0L0DH46_THETB</name>
<reference evidence="7 8" key="1">
    <citation type="submission" date="2010-05" db="EMBL/GenBank/DDBJ databases">
        <title>The Genome Sequence of Thecamonas trahens ATCC 50062.</title>
        <authorList>
            <consortium name="The Broad Institute Genome Sequencing Platform"/>
            <person name="Russ C."/>
            <person name="Cuomo C."/>
            <person name="Shea T."/>
            <person name="Young S.K."/>
            <person name="Zeng Q."/>
            <person name="Koehrsen M."/>
            <person name="Haas B."/>
            <person name="Borodovsky M."/>
            <person name="Guigo R."/>
            <person name="Alvarado L."/>
            <person name="Berlin A."/>
            <person name="Bochicchio J."/>
            <person name="Borenstein D."/>
            <person name="Chapman S."/>
            <person name="Chen Z."/>
            <person name="Freedman E."/>
            <person name="Gellesch M."/>
            <person name="Goldberg J."/>
            <person name="Griggs A."/>
            <person name="Gujja S."/>
            <person name="Heilman E."/>
            <person name="Heiman D."/>
            <person name="Hepburn T."/>
            <person name="Howarth C."/>
            <person name="Jen D."/>
            <person name="Larson L."/>
            <person name="Mehta T."/>
            <person name="Park D."/>
            <person name="Pearson M."/>
            <person name="Roberts A."/>
            <person name="Saif S."/>
            <person name="Shenoy N."/>
            <person name="Sisk P."/>
            <person name="Stolte C."/>
            <person name="Sykes S."/>
            <person name="Thomson T."/>
            <person name="Walk T."/>
            <person name="White J."/>
            <person name="Yandava C."/>
            <person name="Burger G."/>
            <person name="Gray M.W."/>
            <person name="Holland P.W.H."/>
            <person name="King N."/>
            <person name="Lang F.B.F."/>
            <person name="Roger A.J."/>
            <person name="Ruiz-Trillo I."/>
            <person name="Lander E."/>
            <person name="Nusbaum C."/>
        </authorList>
    </citation>
    <scope>NUCLEOTIDE SEQUENCE [LARGE SCALE GENOMIC DNA]</scope>
    <source>
        <strain evidence="7 8">ATCC 50062</strain>
    </source>
</reference>
<dbReference type="EMBL" id="GL349468">
    <property type="protein sequence ID" value="KNC51632.1"/>
    <property type="molecule type" value="Genomic_DNA"/>
</dbReference>
<accession>A0A0L0DH46</accession>
<dbReference type="Gene3D" id="2.10.110.10">
    <property type="entry name" value="Cysteine Rich Protein"/>
    <property type="match status" value="2"/>
</dbReference>
<dbReference type="GeneID" id="25566441"/>
<dbReference type="Proteomes" id="UP000054408">
    <property type="component" value="Unassembled WGS sequence"/>
</dbReference>
<keyword evidence="3 5" id="KW-0862">Zinc</keyword>
<dbReference type="PROSITE" id="PS50023">
    <property type="entry name" value="LIM_DOMAIN_2"/>
    <property type="match status" value="2"/>
</dbReference>
<sequence length="197" mass="19555">MGPFSNGSFVLTATTQPSSSNSPCTAVDADGRRPVCRTCASGSGPAVSKATLASPAERAGSYCHGCGSLLGKGTLVATPSGKFHAACFTCDSCAIALTGDYMVSESGSPLCGNCADMIRGESGEEPGSPCMICGESIVEGTIVKAMGGVIHGACWRCASCDAPITGQFGRGKAGTAVEGKPICPPCAGHPSQLPAEA</sequence>
<gene>
    <name evidence="7" type="ORF">AMSG_07546</name>
</gene>
<dbReference type="GO" id="GO:0046872">
    <property type="term" value="F:metal ion binding"/>
    <property type="evidence" value="ECO:0007669"/>
    <property type="project" value="UniProtKB-KW"/>
</dbReference>
<dbReference type="InterPro" id="IPR001781">
    <property type="entry name" value="Znf_LIM"/>
</dbReference>
<evidence type="ECO:0000256" key="3">
    <source>
        <dbReference type="ARBA" id="ARBA00022833"/>
    </source>
</evidence>
<keyword evidence="1 5" id="KW-0479">Metal-binding</keyword>
<keyword evidence="8" id="KW-1185">Reference proteome</keyword>
<evidence type="ECO:0000256" key="5">
    <source>
        <dbReference type="PROSITE-ProRule" id="PRU00125"/>
    </source>
</evidence>